<proteinExistence type="predicted"/>
<accession>A0A1I0HGM3</accession>
<dbReference type="AlphaFoldDB" id="A0A1I0HGM3"/>
<protein>
    <submittedName>
        <fullName evidence="1">Uncharacterized protein</fullName>
    </submittedName>
</protein>
<gene>
    <name evidence="1" type="ORF">SAMN05660297_03636</name>
</gene>
<organism evidence="1 2">
    <name type="scientific">Natronincola peptidivorans</name>
    <dbReference type="NCBI Taxonomy" id="426128"/>
    <lineage>
        <taxon>Bacteria</taxon>
        <taxon>Bacillati</taxon>
        <taxon>Bacillota</taxon>
        <taxon>Clostridia</taxon>
        <taxon>Peptostreptococcales</taxon>
        <taxon>Natronincolaceae</taxon>
        <taxon>Natronincola</taxon>
    </lineage>
</organism>
<dbReference type="RefSeq" id="WP_090447097.1">
    <property type="nucleotide sequence ID" value="NZ_FOHU01000047.1"/>
</dbReference>
<sequence length="220" mass="24753">MPKIFLIGEIFSRNIGVKLGKEDSNPKNDKLNRKKRSNNVYVIILKIKGEIKIMKKIKYLAIALTVLFMLVSLTACGGGDAAPANNAVKDDLKDYINNHAVTNFVPLNEEIVIHYTEAVQTGDGDVLATVLKENLIRNALLFEELEAYTPETTEVQELHNIFFKAVEIRELAYVDILLVLTDLDAEEEDINAAFDMLDESDNLFIEFSTKMDAMRKDLGL</sequence>
<name>A0A1I0HGM3_9FIRM</name>
<reference evidence="1 2" key="1">
    <citation type="submission" date="2016-10" db="EMBL/GenBank/DDBJ databases">
        <authorList>
            <person name="de Groot N.N."/>
        </authorList>
    </citation>
    <scope>NUCLEOTIDE SEQUENCE [LARGE SCALE GENOMIC DNA]</scope>
    <source>
        <strain evidence="1 2">DSM 18979</strain>
    </source>
</reference>
<dbReference type="EMBL" id="FOHU01000047">
    <property type="protein sequence ID" value="SET83056.1"/>
    <property type="molecule type" value="Genomic_DNA"/>
</dbReference>
<dbReference type="Proteomes" id="UP000199568">
    <property type="component" value="Unassembled WGS sequence"/>
</dbReference>
<evidence type="ECO:0000313" key="2">
    <source>
        <dbReference type="Proteomes" id="UP000199568"/>
    </source>
</evidence>
<evidence type="ECO:0000313" key="1">
    <source>
        <dbReference type="EMBL" id="SET83056.1"/>
    </source>
</evidence>
<keyword evidence="2" id="KW-1185">Reference proteome</keyword>